<organism evidence="2 3">
    <name type="scientific">Pseudonocardia ammonioxydans</name>
    <dbReference type="NCBI Taxonomy" id="260086"/>
    <lineage>
        <taxon>Bacteria</taxon>
        <taxon>Bacillati</taxon>
        <taxon>Actinomycetota</taxon>
        <taxon>Actinomycetes</taxon>
        <taxon>Pseudonocardiales</taxon>
        <taxon>Pseudonocardiaceae</taxon>
        <taxon>Pseudonocardia</taxon>
    </lineage>
</organism>
<protein>
    <submittedName>
        <fullName evidence="2">Uncharacterized protein</fullName>
    </submittedName>
</protein>
<dbReference type="Pfam" id="PF19492">
    <property type="entry name" value="DUF6027"/>
    <property type="match status" value="1"/>
</dbReference>
<proteinExistence type="predicted"/>
<dbReference type="Proteomes" id="UP000199614">
    <property type="component" value="Unassembled WGS sequence"/>
</dbReference>
<dbReference type="EMBL" id="FOUY01000031">
    <property type="protein sequence ID" value="SFO11450.1"/>
    <property type="molecule type" value="Genomic_DNA"/>
</dbReference>
<gene>
    <name evidence="2" type="ORF">SAMN05216207_103113</name>
</gene>
<dbReference type="STRING" id="260086.SAMN05216207_103113"/>
<evidence type="ECO:0000313" key="2">
    <source>
        <dbReference type="EMBL" id="SFO11450.1"/>
    </source>
</evidence>
<evidence type="ECO:0000256" key="1">
    <source>
        <dbReference type="SAM" id="MobiDB-lite"/>
    </source>
</evidence>
<evidence type="ECO:0000313" key="3">
    <source>
        <dbReference type="Proteomes" id="UP000199614"/>
    </source>
</evidence>
<reference evidence="2 3" key="1">
    <citation type="submission" date="2016-10" db="EMBL/GenBank/DDBJ databases">
        <authorList>
            <person name="de Groot N.N."/>
        </authorList>
    </citation>
    <scope>NUCLEOTIDE SEQUENCE [LARGE SCALE GENOMIC DNA]</scope>
    <source>
        <strain evidence="2 3">CGMCC 4.1877</strain>
    </source>
</reference>
<feature type="region of interest" description="Disordered" evidence="1">
    <location>
        <begin position="1"/>
        <end position="31"/>
    </location>
</feature>
<name>A0A1I5EJ77_PSUAM</name>
<keyword evidence="3" id="KW-1185">Reference proteome</keyword>
<dbReference type="InterPro" id="IPR046069">
    <property type="entry name" value="DUF6027"/>
</dbReference>
<sequence length="152" mass="16211">MPAYERSRRHDRARPGPAGNVPAVSSAEPEPDVPVLRLEMWDGPIADDDPDARFKEEIAEYGRLDPTVTLGGLSEYLGIPPGALARAVLARWGSEGSAGLLELGPSMVTRLLGIVREAESAGTDEARLAAFHRLAGMLGWLGAPLEQDTGSR</sequence>
<accession>A0A1I5EJ77</accession>
<dbReference type="AlphaFoldDB" id="A0A1I5EJ77"/>